<proteinExistence type="predicted"/>
<comment type="caution">
    <text evidence="2">The sequence shown here is derived from an EMBL/GenBank/DDBJ whole genome shotgun (WGS) entry which is preliminary data.</text>
</comment>
<accession>A0ABT4IBN9</accession>
<evidence type="ECO:0000313" key="3">
    <source>
        <dbReference type="Proteomes" id="UP001072034"/>
    </source>
</evidence>
<protein>
    <recommendedName>
        <fullName evidence="4">Lipoprotein</fullName>
    </recommendedName>
</protein>
<sequence length="193" mass="19332">MTQPVSRAARLLAAAAAAALAAGALAGCSDHPGKAYVGTYADAGGTTHTISVSESDVQTAAAELSKVPGMSADVVLASLVNLQPLEGVAEEYGLTVTDDDAQEAIVQTVAAASGQPDDRSYSRVSIDVARSALISQALSSANRNPQLQPAAEAARAVQASLAGKASPRYTLKQGDWLVPSSAAAPTLGGSRSS</sequence>
<dbReference type="RefSeq" id="WP_043564335.1">
    <property type="nucleotide sequence ID" value="NZ_CP124548.1"/>
</dbReference>
<organism evidence="2 3">
    <name type="scientific">Actinomyces israelii</name>
    <dbReference type="NCBI Taxonomy" id="1659"/>
    <lineage>
        <taxon>Bacteria</taxon>
        <taxon>Bacillati</taxon>
        <taxon>Actinomycetota</taxon>
        <taxon>Actinomycetes</taxon>
        <taxon>Actinomycetales</taxon>
        <taxon>Actinomycetaceae</taxon>
        <taxon>Actinomyces</taxon>
    </lineage>
</organism>
<evidence type="ECO:0000256" key="1">
    <source>
        <dbReference type="SAM" id="SignalP"/>
    </source>
</evidence>
<dbReference type="Proteomes" id="UP001072034">
    <property type="component" value="Unassembled WGS sequence"/>
</dbReference>
<evidence type="ECO:0000313" key="2">
    <source>
        <dbReference type="EMBL" id="MCZ0859162.1"/>
    </source>
</evidence>
<keyword evidence="3" id="KW-1185">Reference proteome</keyword>
<keyword evidence="1" id="KW-0732">Signal</keyword>
<gene>
    <name evidence="2" type="ORF">OHJ16_14050</name>
</gene>
<dbReference type="PROSITE" id="PS51257">
    <property type="entry name" value="PROKAR_LIPOPROTEIN"/>
    <property type="match status" value="1"/>
</dbReference>
<evidence type="ECO:0008006" key="4">
    <source>
        <dbReference type="Google" id="ProtNLM"/>
    </source>
</evidence>
<feature type="signal peptide" evidence="1">
    <location>
        <begin position="1"/>
        <end position="26"/>
    </location>
</feature>
<reference evidence="2" key="1">
    <citation type="submission" date="2022-10" db="EMBL/GenBank/DDBJ databases">
        <title>Genome sequence of Actinomyces israelii ATCC 10048.</title>
        <authorList>
            <person name="Watt R.M."/>
            <person name="Tong W.M."/>
        </authorList>
    </citation>
    <scope>NUCLEOTIDE SEQUENCE</scope>
    <source>
        <strain evidence="2">ATCC 10048</strain>
    </source>
</reference>
<feature type="chain" id="PRO_5047412140" description="Lipoprotein" evidence="1">
    <location>
        <begin position="27"/>
        <end position="193"/>
    </location>
</feature>
<name>A0ABT4IBN9_9ACTO</name>
<dbReference type="EMBL" id="JAPTMY010000040">
    <property type="protein sequence ID" value="MCZ0859162.1"/>
    <property type="molecule type" value="Genomic_DNA"/>
</dbReference>